<dbReference type="Proteomes" id="UP000887159">
    <property type="component" value="Unassembled WGS sequence"/>
</dbReference>
<dbReference type="Gene3D" id="3.30.420.10">
    <property type="entry name" value="Ribonuclease H-like superfamily/Ribonuclease H"/>
    <property type="match status" value="1"/>
</dbReference>
<dbReference type="GO" id="GO:0003676">
    <property type="term" value="F:nucleic acid binding"/>
    <property type="evidence" value="ECO:0007669"/>
    <property type="project" value="InterPro"/>
</dbReference>
<evidence type="ECO:0000313" key="2">
    <source>
        <dbReference type="Proteomes" id="UP000887159"/>
    </source>
</evidence>
<reference evidence="1" key="1">
    <citation type="submission" date="2020-08" db="EMBL/GenBank/DDBJ databases">
        <title>Multicomponent nature underlies the extraordinary mechanical properties of spider dragline silk.</title>
        <authorList>
            <person name="Kono N."/>
            <person name="Nakamura H."/>
            <person name="Mori M."/>
            <person name="Yoshida Y."/>
            <person name="Ohtoshi R."/>
            <person name="Malay A.D."/>
            <person name="Moran D.A.P."/>
            <person name="Tomita M."/>
            <person name="Numata K."/>
            <person name="Arakawa K."/>
        </authorList>
    </citation>
    <scope>NUCLEOTIDE SEQUENCE</scope>
</reference>
<dbReference type="InterPro" id="IPR036397">
    <property type="entry name" value="RNaseH_sf"/>
</dbReference>
<protein>
    <submittedName>
        <fullName evidence="1">Transposable element Tcb1 transposase</fullName>
    </submittedName>
</protein>
<dbReference type="EMBL" id="BMAU01021126">
    <property type="protein sequence ID" value="GFX91368.1"/>
    <property type="molecule type" value="Genomic_DNA"/>
</dbReference>
<accession>A0A8X6V1M3</accession>
<organism evidence="1 2">
    <name type="scientific">Trichonephila clavipes</name>
    <name type="common">Golden silk orbweaver</name>
    <name type="synonym">Nephila clavipes</name>
    <dbReference type="NCBI Taxonomy" id="2585209"/>
    <lineage>
        <taxon>Eukaryota</taxon>
        <taxon>Metazoa</taxon>
        <taxon>Ecdysozoa</taxon>
        <taxon>Arthropoda</taxon>
        <taxon>Chelicerata</taxon>
        <taxon>Arachnida</taxon>
        <taxon>Araneae</taxon>
        <taxon>Araneomorphae</taxon>
        <taxon>Entelegynae</taxon>
        <taxon>Araneoidea</taxon>
        <taxon>Nephilidae</taxon>
        <taxon>Trichonephila</taxon>
    </lineage>
</organism>
<dbReference type="AlphaFoldDB" id="A0A8X6V1M3"/>
<name>A0A8X6V1M3_TRICX</name>
<evidence type="ECO:0000313" key="1">
    <source>
        <dbReference type="EMBL" id="GFX91368.1"/>
    </source>
</evidence>
<gene>
    <name evidence="1" type="primary">NCL1_24653</name>
    <name evidence="1" type="ORF">TNCV_3688321</name>
</gene>
<keyword evidence="2" id="KW-1185">Reference proteome</keyword>
<comment type="caution">
    <text evidence="1">The sequence shown here is derived from an EMBL/GenBank/DDBJ whole genome shotgun (WGS) entry which is preliminary data.</text>
</comment>
<sequence>MDSARRPWLRLLLTLHHRQELLQWCNQRLTWAHEWRDIFTDESRFCLQHRDGRIRVWRHRGERTLAACIRHRHTCPSPGIMVWVLDTRLGHLLFALTAL</sequence>
<proteinExistence type="predicted"/>